<keyword evidence="1" id="KW-0732">Signal</keyword>
<proteinExistence type="predicted"/>
<organism evidence="2 3">
    <name type="scientific">Coprinellus micaceus</name>
    <name type="common">Glistening ink-cap mushroom</name>
    <name type="synonym">Coprinus micaceus</name>
    <dbReference type="NCBI Taxonomy" id="71717"/>
    <lineage>
        <taxon>Eukaryota</taxon>
        <taxon>Fungi</taxon>
        <taxon>Dikarya</taxon>
        <taxon>Basidiomycota</taxon>
        <taxon>Agaricomycotina</taxon>
        <taxon>Agaricomycetes</taxon>
        <taxon>Agaricomycetidae</taxon>
        <taxon>Agaricales</taxon>
        <taxon>Agaricineae</taxon>
        <taxon>Psathyrellaceae</taxon>
        <taxon>Coprinellus</taxon>
    </lineage>
</organism>
<dbReference type="Proteomes" id="UP000298030">
    <property type="component" value="Unassembled WGS sequence"/>
</dbReference>
<protein>
    <submittedName>
        <fullName evidence="2">Uncharacterized protein</fullName>
    </submittedName>
</protein>
<keyword evidence="3" id="KW-1185">Reference proteome</keyword>
<evidence type="ECO:0000313" key="3">
    <source>
        <dbReference type="Proteomes" id="UP000298030"/>
    </source>
</evidence>
<name>A0A4Y7TY69_COPMI</name>
<comment type="caution">
    <text evidence="2">The sequence shown here is derived from an EMBL/GenBank/DDBJ whole genome shotgun (WGS) entry which is preliminary data.</text>
</comment>
<dbReference type="AlphaFoldDB" id="A0A4Y7TY69"/>
<gene>
    <name evidence="2" type="ORF">FA13DRAFT_1724506</name>
</gene>
<evidence type="ECO:0000313" key="2">
    <source>
        <dbReference type="EMBL" id="TEB38552.1"/>
    </source>
</evidence>
<evidence type="ECO:0000256" key="1">
    <source>
        <dbReference type="SAM" id="SignalP"/>
    </source>
</evidence>
<reference evidence="2 3" key="1">
    <citation type="journal article" date="2019" name="Nat. Ecol. Evol.">
        <title>Megaphylogeny resolves global patterns of mushroom evolution.</title>
        <authorList>
            <person name="Varga T."/>
            <person name="Krizsan K."/>
            <person name="Foldi C."/>
            <person name="Dima B."/>
            <person name="Sanchez-Garcia M."/>
            <person name="Sanchez-Ramirez S."/>
            <person name="Szollosi G.J."/>
            <person name="Szarkandi J.G."/>
            <person name="Papp V."/>
            <person name="Albert L."/>
            <person name="Andreopoulos W."/>
            <person name="Angelini C."/>
            <person name="Antonin V."/>
            <person name="Barry K.W."/>
            <person name="Bougher N.L."/>
            <person name="Buchanan P."/>
            <person name="Buyck B."/>
            <person name="Bense V."/>
            <person name="Catcheside P."/>
            <person name="Chovatia M."/>
            <person name="Cooper J."/>
            <person name="Damon W."/>
            <person name="Desjardin D."/>
            <person name="Finy P."/>
            <person name="Geml J."/>
            <person name="Haridas S."/>
            <person name="Hughes K."/>
            <person name="Justo A."/>
            <person name="Karasinski D."/>
            <person name="Kautmanova I."/>
            <person name="Kiss B."/>
            <person name="Kocsube S."/>
            <person name="Kotiranta H."/>
            <person name="LaButti K.M."/>
            <person name="Lechner B.E."/>
            <person name="Liimatainen K."/>
            <person name="Lipzen A."/>
            <person name="Lukacs Z."/>
            <person name="Mihaltcheva S."/>
            <person name="Morgado L.N."/>
            <person name="Niskanen T."/>
            <person name="Noordeloos M.E."/>
            <person name="Ohm R.A."/>
            <person name="Ortiz-Santana B."/>
            <person name="Ovrebo C."/>
            <person name="Racz N."/>
            <person name="Riley R."/>
            <person name="Savchenko A."/>
            <person name="Shiryaev A."/>
            <person name="Soop K."/>
            <person name="Spirin V."/>
            <person name="Szebenyi C."/>
            <person name="Tomsovsky M."/>
            <person name="Tulloss R.E."/>
            <person name="Uehling J."/>
            <person name="Grigoriev I.V."/>
            <person name="Vagvolgyi C."/>
            <person name="Papp T."/>
            <person name="Martin F.M."/>
            <person name="Miettinen O."/>
            <person name="Hibbett D.S."/>
            <person name="Nagy L.G."/>
        </authorList>
    </citation>
    <scope>NUCLEOTIDE SEQUENCE [LARGE SCALE GENOMIC DNA]</scope>
    <source>
        <strain evidence="2 3">FP101781</strain>
    </source>
</reference>
<feature type="signal peptide" evidence="1">
    <location>
        <begin position="1"/>
        <end position="19"/>
    </location>
</feature>
<sequence>MKKGAILVLSWVMWGTSLAHSDAVPDRLLSTSRHLQAILYPPRPSFQVASPPGYKVSSLNRSLRCEGISTRAQRAGFQ</sequence>
<dbReference type="EMBL" id="QPFP01000002">
    <property type="protein sequence ID" value="TEB38552.1"/>
    <property type="molecule type" value="Genomic_DNA"/>
</dbReference>
<accession>A0A4Y7TY69</accession>
<feature type="chain" id="PRO_5021407479" evidence="1">
    <location>
        <begin position="20"/>
        <end position="78"/>
    </location>
</feature>